<dbReference type="InterPro" id="IPR033889">
    <property type="entry name" value="LanC"/>
</dbReference>
<dbReference type="Pfam" id="PF05147">
    <property type="entry name" value="LANC_like"/>
    <property type="match status" value="1"/>
</dbReference>
<dbReference type="EMBL" id="CP042161">
    <property type="protein sequence ID" value="QDS36953.1"/>
    <property type="molecule type" value="Genomic_DNA"/>
</dbReference>
<feature type="binding site" evidence="1">
    <location>
        <position position="349"/>
    </location>
    <ligand>
        <name>Zn(2+)</name>
        <dbReference type="ChEBI" id="CHEBI:29105"/>
    </ligand>
</feature>
<organism evidence="2 3">
    <name type="scientific">Brevibacillus brevis</name>
    <name type="common">Bacillus brevis</name>
    <dbReference type="NCBI Taxonomy" id="1393"/>
    <lineage>
        <taxon>Bacteria</taxon>
        <taxon>Bacillati</taxon>
        <taxon>Bacillota</taxon>
        <taxon>Bacilli</taxon>
        <taxon>Bacillales</taxon>
        <taxon>Paenibacillaceae</taxon>
        <taxon>Brevibacillus</taxon>
    </lineage>
</organism>
<proteinExistence type="predicted"/>
<feature type="binding site" evidence="1">
    <location>
        <position position="300"/>
    </location>
    <ligand>
        <name>Zn(2+)</name>
        <dbReference type="ChEBI" id="CHEBI:29105"/>
    </ligand>
</feature>
<keyword evidence="1" id="KW-0479">Metal-binding</keyword>
<keyword evidence="1" id="KW-0862">Zinc</keyword>
<protein>
    <recommendedName>
        <fullName evidence="4">Lantibiotic biosynthesis protein</fullName>
    </recommendedName>
</protein>
<name>A0A517IDI9_BREBE</name>
<reference evidence="2 3" key="1">
    <citation type="submission" date="2019-07" db="EMBL/GenBank/DDBJ databases">
        <title>Characterization of Brevibacillus brevis HK544, as a potential biocontrol agent.</title>
        <authorList>
            <person name="Kim H."/>
        </authorList>
    </citation>
    <scope>NUCLEOTIDE SEQUENCE [LARGE SCALE GENOMIC DNA]</scope>
    <source>
        <strain evidence="2 3">HK544</strain>
    </source>
</reference>
<dbReference type="GO" id="GO:0046872">
    <property type="term" value="F:metal ion binding"/>
    <property type="evidence" value="ECO:0007669"/>
    <property type="project" value="UniProtKB-KW"/>
</dbReference>
<evidence type="ECO:0008006" key="4">
    <source>
        <dbReference type="Google" id="ProtNLM"/>
    </source>
</evidence>
<gene>
    <name evidence="2" type="ORF">FPS98_25060</name>
</gene>
<sequence>MLSNTKSWQPIKNVTLNKNMEYVVKQVARKLQFPHEVLGEPLPGTDSLASGALGIVLFYAELDRLYPDEQWDVVAHNYLVHIQAVINTDMFDSFSLWSGLSAAPVVASILARDRGRYQNFIEKLHILIQPAIDEFIDQARGRIGNNLFMSDYDVIEGLAGIGRYLLFFKEHPACKENLNKALSYIIQLTKNIQFNDKSVPGWHIRSENQFLEFEKKRYPNGNFNLGISHGIAGPFALLSLALLEGVEVEGQRDAIRQLSSYYEKWKAEDEHGPIWPERISFEEETCGQMKNAFAHNASWCYGEPSIARALWLAGEALGDTRIQSMAQETYLSLVQRSVESFSFESPTFCHGYAGTLWMLQRMMMDTGPDASFEAYREKLVNQILSVFNDNHAYGFQDIEHGQFRDLPGLLVGAAGVALVLLSCMSLDEPEWDCIFLLK</sequence>
<dbReference type="AlphaFoldDB" id="A0A517IDI9"/>
<dbReference type="SMART" id="SM01260">
    <property type="entry name" value="LANC_like"/>
    <property type="match status" value="1"/>
</dbReference>
<dbReference type="GO" id="GO:0031179">
    <property type="term" value="P:peptide modification"/>
    <property type="evidence" value="ECO:0007669"/>
    <property type="project" value="InterPro"/>
</dbReference>
<evidence type="ECO:0000256" key="1">
    <source>
        <dbReference type="PIRSR" id="PIRSR607822-1"/>
    </source>
</evidence>
<dbReference type="CDD" id="cd04793">
    <property type="entry name" value="LanC"/>
    <property type="match status" value="1"/>
</dbReference>
<dbReference type="PRINTS" id="PR01950">
    <property type="entry name" value="LANCSUPER"/>
</dbReference>
<accession>A0A517IDI9</accession>
<dbReference type="PRINTS" id="PR01955">
    <property type="entry name" value="LANCFRANKIA"/>
</dbReference>
<dbReference type="RefSeq" id="WP_144618415.1">
    <property type="nucleotide sequence ID" value="NZ_CP042161.1"/>
</dbReference>
<dbReference type="Proteomes" id="UP000317713">
    <property type="component" value="Chromosome"/>
</dbReference>
<evidence type="ECO:0000313" key="3">
    <source>
        <dbReference type="Proteomes" id="UP000317713"/>
    </source>
</evidence>
<dbReference type="InterPro" id="IPR007822">
    <property type="entry name" value="LANC-like"/>
</dbReference>
<evidence type="ECO:0000313" key="2">
    <source>
        <dbReference type="EMBL" id="QDS36953.1"/>
    </source>
</evidence>
<dbReference type="SUPFAM" id="SSF158745">
    <property type="entry name" value="LanC-like"/>
    <property type="match status" value="1"/>
</dbReference>
<dbReference type="Gene3D" id="1.50.10.20">
    <property type="match status" value="1"/>
</dbReference>
<feature type="binding site" evidence="1">
    <location>
        <position position="350"/>
    </location>
    <ligand>
        <name>Zn(2+)</name>
        <dbReference type="ChEBI" id="CHEBI:29105"/>
    </ligand>
</feature>